<dbReference type="InterPro" id="IPR036259">
    <property type="entry name" value="MFS_trans_sf"/>
</dbReference>
<feature type="transmembrane region" description="Helical" evidence="8">
    <location>
        <begin position="134"/>
        <end position="158"/>
    </location>
</feature>
<feature type="transmembrane region" description="Helical" evidence="8">
    <location>
        <begin position="9"/>
        <end position="33"/>
    </location>
</feature>
<dbReference type="InterPro" id="IPR004812">
    <property type="entry name" value="Efflux_drug-R_Bcr/CmlA"/>
</dbReference>
<feature type="transmembrane region" description="Helical" evidence="8">
    <location>
        <begin position="45"/>
        <end position="63"/>
    </location>
</feature>
<evidence type="ECO:0000256" key="8">
    <source>
        <dbReference type="SAM" id="Phobius"/>
    </source>
</evidence>
<keyword evidence="11" id="KW-1185">Reference proteome</keyword>
<dbReference type="SUPFAM" id="SSF103473">
    <property type="entry name" value="MFS general substrate transporter"/>
    <property type="match status" value="1"/>
</dbReference>
<comment type="similarity">
    <text evidence="2">Belongs to the major facilitator superfamily. Bcr/CmlA family.</text>
</comment>
<feature type="transmembrane region" description="Helical" evidence="8">
    <location>
        <begin position="366"/>
        <end position="385"/>
    </location>
</feature>
<evidence type="ECO:0000256" key="5">
    <source>
        <dbReference type="ARBA" id="ARBA00022692"/>
    </source>
</evidence>
<dbReference type="OrthoDB" id="9814303at2"/>
<evidence type="ECO:0000256" key="1">
    <source>
        <dbReference type="ARBA" id="ARBA00004651"/>
    </source>
</evidence>
<dbReference type="RefSeq" id="WP_131171460.1">
    <property type="nucleotide sequence ID" value="NZ_FXTL01000004.1"/>
</dbReference>
<comment type="subcellular location">
    <subcellularLocation>
        <location evidence="1">Cell membrane</location>
        <topology evidence="1">Multi-pass membrane protein</topology>
    </subcellularLocation>
</comment>
<feature type="domain" description="Major facilitator superfamily (MFS) profile" evidence="9">
    <location>
        <begin position="10"/>
        <end position="391"/>
    </location>
</feature>
<gene>
    <name evidence="10" type="ORF">ET996_05050</name>
</gene>
<dbReference type="Pfam" id="PF07690">
    <property type="entry name" value="MFS_1"/>
    <property type="match status" value="1"/>
</dbReference>
<dbReference type="AlphaFoldDB" id="A0A4Q9KLR0"/>
<dbReference type="PROSITE" id="PS50850">
    <property type="entry name" value="MFS"/>
    <property type="match status" value="1"/>
</dbReference>
<dbReference type="EMBL" id="SDMR01000004">
    <property type="protein sequence ID" value="TBT95467.1"/>
    <property type="molecule type" value="Genomic_DNA"/>
</dbReference>
<dbReference type="NCBIfam" id="TIGR00710">
    <property type="entry name" value="efflux_Bcr_CflA"/>
    <property type="match status" value="1"/>
</dbReference>
<feature type="transmembrane region" description="Helical" evidence="8">
    <location>
        <begin position="339"/>
        <end position="360"/>
    </location>
</feature>
<keyword evidence="6 8" id="KW-1133">Transmembrane helix</keyword>
<evidence type="ECO:0000256" key="6">
    <source>
        <dbReference type="ARBA" id="ARBA00022989"/>
    </source>
</evidence>
<dbReference type="GO" id="GO:1990961">
    <property type="term" value="P:xenobiotic detoxification by transmembrane export across the plasma membrane"/>
    <property type="evidence" value="ECO:0007669"/>
    <property type="project" value="InterPro"/>
</dbReference>
<dbReference type="PANTHER" id="PTHR23502">
    <property type="entry name" value="MAJOR FACILITATOR SUPERFAMILY"/>
    <property type="match status" value="1"/>
</dbReference>
<feature type="transmembrane region" description="Helical" evidence="8">
    <location>
        <begin position="75"/>
        <end position="95"/>
    </location>
</feature>
<evidence type="ECO:0000256" key="4">
    <source>
        <dbReference type="ARBA" id="ARBA00022475"/>
    </source>
</evidence>
<proteinExistence type="inferred from homology"/>
<dbReference type="CDD" id="cd17320">
    <property type="entry name" value="MFS_MdfA_MDR_like"/>
    <property type="match status" value="1"/>
</dbReference>
<sequence>MRRRPPDSIIVTVLAGLGMFGPFSTDTIFPAFAQMGTDLAASPVALQQLVSVYLIVYAAFSLFHGPLSDARGRRPVILVGLVVYLLASVGCALAPNLGFLLVMRGLQGAGAGASQIIGRALVRDYFEGEKAQKMMASIAMIFGLAPAVAPIVGGWILGWTNWRGIFWFLVIWAALMIAATFLLPEPIGPERRRPFSPGPVLAGLGRVWRNADGRRLALIGAVHFAALFLYISGAPLVMGLLGGGEQDYWKLFVPIVVGMIAGSWVSGRLAHLPGRRLAFVGYLVGTIGLLINLGLALIPATRGLPYSVLAIPLLAFGMSVVFPILTLAMLDLFPTDRGAAASVQGFASLLVNAVIAGVVAPLLGGSLVTLAVGSLVLFTTAWLIWTRHVRRTRLAPTTPDAPGYEPLDEM</sequence>
<dbReference type="PANTHER" id="PTHR23502:SF132">
    <property type="entry name" value="POLYAMINE TRANSPORTER 2-RELATED"/>
    <property type="match status" value="1"/>
</dbReference>
<feature type="transmembrane region" description="Helical" evidence="8">
    <location>
        <begin position="304"/>
        <end position="327"/>
    </location>
</feature>
<feature type="transmembrane region" description="Helical" evidence="8">
    <location>
        <begin position="101"/>
        <end position="122"/>
    </location>
</feature>
<evidence type="ECO:0000256" key="7">
    <source>
        <dbReference type="ARBA" id="ARBA00023136"/>
    </source>
</evidence>
<keyword evidence="7 8" id="KW-0472">Membrane</keyword>
<feature type="transmembrane region" description="Helical" evidence="8">
    <location>
        <begin position="164"/>
        <end position="183"/>
    </location>
</feature>
<accession>A0A4Q9KLR0</accession>
<evidence type="ECO:0000256" key="3">
    <source>
        <dbReference type="ARBA" id="ARBA00022448"/>
    </source>
</evidence>
<keyword evidence="4" id="KW-1003">Cell membrane</keyword>
<reference evidence="10 11" key="1">
    <citation type="submission" date="2019-01" db="EMBL/GenBank/DDBJ databases">
        <title>Lactibacter flavus gen. nov., sp. nov., a novel bacterium of the family Propionibacteriaceae isolated from raw milk and dairy products.</title>
        <authorList>
            <person name="Huptas C."/>
            <person name="Wenning M."/>
            <person name="Breitenwieser F."/>
            <person name="Doll E."/>
            <person name="Von Neubeck M."/>
            <person name="Busse H.-J."/>
            <person name="Scherer S."/>
        </authorList>
    </citation>
    <scope>NUCLEOTIDE SEQUENCE [LARGE SCALE GENOMIC DNA]</scope>
    <source>
        <strain evidence="10 11">DSM 22130</strain>
    </source>
</reference>
<evidence type="ECO:0000313" key="10">
    <source>
        <dbReference type="EMBL" id="TBT95467.1"/>
    </source>
</evidence>
<feature type="transmembrane region" description="Helical" evidence="8">
    <location>
        <begin position="216"/>
        <end position="242"/>
    </location>
</feature>
<organism evidence="10 11">
    <name type="scientific">Propioniciclava tarda</name>
    <dbReference type="NCBI Taxonomy" id="433330"/>
    <lineage>
        <taxon>Bacteria</taxon>
        <taxon>Bacillati</taxon>
        <taxon>Actinomycetota</taxon>
        <taxon>Actinomycetes</taxon>
        <taxon>Propionibacteriales</taxon>
        <taxon>Propionibacteriaceae</taxon>
        <taxon>Propioniciclava</taxon>
    </lineage>
</organism>
<dbReference type="Proteomes" id="UP000291933">
    <property type="component" value="Unassembled WGS sequence"/>
</dbReference>
<feature type="transmembrane region" description="Helical" evidence="8">
    <location>
        <begin position="277"/>
        <end position="298"/>
    </location>
</feature>
<dbReference type="GO" id="GO:0015385">
    <property type="term" value="F:sodium:proton antiporter activity"/>
    <property type="evidence" value="ECO:0007669"/>
    <property type="project" value="TreeGrafter"/>
</dbReference>
<keyword evidence="3" id="KW-0813">Transport</keyword>
<dbReference type="GO" id="GO:0005886">
    <property type="term" value="C:plasma membrane"/>
    <property type="evidence" value="ECO:0007669"/>
    <property type="project" value="UniProtKB-SubCell"/>
</dbReference>
<protein>
    <submittedName>
        <fullName evidence="10">Bcr/CflA family efflux MFS transporter</fullName>
    </submittedName>
</protein>
<keyword evidence="5 8" id="KW-0812">Transmembrane</keyword>
<evidence type="ECO:0000259" key="9">
    <source>
        <dbReference type="PROSITE" id="PS50850"/>
    </source>
</evidence>
<evidence type="ECO:0000256" key="2">
    <source>
        <dbReference type="ARBA" id="ARBA00006236"/>
    </source>
</evidence>
<name>A0A4Q9KLR0_PROTD</name>
<evidence type="ECO:0000313" key="11">
    <source>
        <dbReference type="Proteomes" id="UP000291933"/>
    </source>
</evidence>
<dbReference type="GO" id="GO:0042910">
    <property type="term" value="F:xenobiotic transmembrane transporter activity"/>
    <property type="evidence" value="ECO:0007669"/>
    <property type="project" value="InterPro"/>
</dbReference>
<comment type="caution">
    <text evidence="10">The sequence shown here is derived from an EMBL/GenBank/DDBJ whole genome shotgun (WGS) entry which is preliminary data.</text>
</comment>
<feature type="transmembrane region" description="Helical" evidence="8">
    <location>
        <begin position="248"/>
        <end position="265"/>
    </location>
</feature>
<dbReference type="InterPro" id="IPR020846">
    <property type="entry name" value="MFS_dom"/>
</dbReference>
<dbReference type="Gene3D" id="1.20.1720.10">
    <property type="entry name" value="Multidrug resistance protein D"/>
    <property type="match status" value="1"/>
</dbReference>
<dbReference type="InterPro" id="IPR011701">
    <property type="entry name" value="MFS"/>
</dbReference>